<evidence type="ECO:0000313" key="9">
    <source>
        <dbReference type="EMBL" id="KAF3949010.1"/>
    </source>
</evidence>
<evidence type="ECO:0000256" key="4">
    <source>
        <dbReference type="ARBA" id="ARBA00022750"/>
    </source>
</evidence>
<evidence type="ECO:0000256" key="2">
    <source>
        <dbReference type="ARBA" id="ARBA00022670"/>
    </source>
</evidence>
<dbReference type="InterPro" id="IPR034161">
    <property type="entry name" value="Pepsin-like_plant"/>
</dbReference>
<dbReference type="GO" id="GO:0004190">
    <property type="term" value="F:aspartic-type endopeptidase activity"/>
    <property type="evidence" value="ECO:0007669"/>
    <property type="project" value="UniProtKB-KW"/>
</dbReference>
<accession>A0A8J4QF82</accession>
<keyword evidence="5" id="KW-0378">Hydrolase</keyword>
<dbReference type="SUPFAM" id="SSF50630">
    <property type="entry name" value="Acid proteases"/>
    <property type="match status" value="1"/>
</dbReference>
<dbReference type="EMBL" id="JRKL02006388">
    <property type="protein sequence ID" value="KAF3949010.1"/>
    <property type="molecule type" value="Genomic_DNA"/>
</dbReference>
<evidence type="ECO:0000256" key="5">
    <source>
        <dbReference type="ARBA" id="ARBA00022801"/>
    </source>
</evidence>
<reference evidence="9" key="1">
    <citation type="submission" date="2020-03" db="EMBL/GenBank/DDBJ databases">
        <title>Castanea mollissima Vanexum genome sequencing.</title>
        <authorList>
            <person name="Staton M."/>
        </authorList>
    </citation>
    <scope>NUCLEOTIDE SEQUENCE</scope>
    <source>
        <tissue evidence="9">Leaf</tissue>
    </source>
</reference>
<dbReference type="InterPro" id="IPR033121">
    <property type="entry name" value="PEPTIDASE_A1"/>
</dbReference>
<dbReference type="OrthoDB" id="2747330at2759"/>
<dbReference type="GO" id="GO:0006508">
    <property type="term" value="P:proteolysis"/>
    <property type="evidence" value="ECO:0007669"/>
    <property type="project" value="UniProtKB-KW"/>
</dbReference>
<keyword evidence="2" id="KW-0645">Protease</keyword>
<sequence>MASHDQSLLSFAALATTFSIILLCSFSPIEAFNGGFTVDLIHDSPNSPFFNASETHSQRIAKALRRSINCVNLFKPTSSVSPNSLQTDTISDSGEYLLKYSVGTPPVPNLAVADTGSDLIWLQCKPCIECYNQTAPLFDPEKSTTYKTVSCTSSLCKSPYNSCSIDGTRCQYSMEYGDESFSKGDLAVETITLGSNTGHSVPLRKTIIGCGHNNNDTSEIKASTGIVGLGGGKLSLVSQLHSSIGGKFSYCLVPFTYSQYNTSSKLNFGSHAAVSGFGTVSTPLEYKRTALTKLPTEFYKKFESAVAEEINFERIDDPSHELSLCYNHSEDTYFPTITAHFSGADVKLNRASTFVPVTCGIVCLAFVAAEPSIFGNLAQSNLLVGYDLVEKTISFKTTDCTKL</sequence>
<dbReference type="InterPro" id="IPR032861">
    <property type="entry name" value="TAXi_N"/>
</dbReference>
<evidence type="ECO:0000256" key="6">
    <source>
        <dbReference type="ARBA" id="ARBA00023180"/>
    </source>
</evidence>
<dbReference type="InterPro" id="IPR051708">
    <property type="entry name" value="Plant_Aspart_Prot_A1"/>
</dbReference>
<feature type="signal peptide" evidence="7">
    <location>
        <begin position="1"/>
        <end position="31"/>
    </location>
</feature>
<protein>
    <recommendedName>
        <fullName evidence="8">Peptidase A1 domain-containing protein</fullName>
    </recommendedName>
</protein>
<dbReference type="InterPro" id="IPR032799">
    <property type="entry name" value="TAXi_C"/>
</dbReference>
<keyword evidence="3 7" id="KW-0732">Signal</keyword>
<organism evidence="9 10">
    <name type="scientific">Castanea mollissima</name>
    <name type="common">Chinese chestnut</name>
    <dbReference type="NCBI Taxonomy" id="60419"/>
    <lineage>
        <taxon>Eukaryota</taxon>
        <taxon>Viridiplantae</taxon>
        <taxon>Streptophyta</taxon>
        <taxon>Embryophyta</taxon>
        <taxon>Tracheophyta</taxon>
        <taxon>Spermatophyta</taxon>
        <taxon>Magnoliopsida</taxon>
        <taxon>eudicotyledons</taxon>
        <taxon>Gunneridae</taxon>
        <taxon>Pentapetalae</taxon>
        <taxon>rosids</taxon>
        <taxon>fabids</taxon>
        <taxon>Fagales</taxon>
        <taxon>Fagaceae</taxon>
        <taxon>Castanea</taxon>
    </lineage>
</organism>
<proteinExistence type="inferred from homology"/>
<dbReference type="InterPro" id="IPR021109">
    <property type="entry name" value="Peptidase_aspartic_dom_sf"/>
</dbReference>
<dbReference type="AlphaFoldDB" id="A0A8J4QF82"/>
<keyword evidence="6" id="KW-0325">Glycoprotein</keyword>
<dbReference type="PROSITE" id="PS51767">
    <property type="entry name" value="PEPTIDASE_A1"/>
    <property type="match status" value="1"/>
</dbReference>
<dbReference type="CDD" id="cd05476">
    <property type="entry name" value="pepsin_A_like_plant"/>
    <property type="match status" value="1"/>
</dbReference>
<comment type="similarity">
    <text evidence="1">Belongs to the peptidase A1 family.</text>
</comment>
<dbReference type="Pfam" id="PF14543">
    <property type="entry name" value="TAXi_N"/>
    <property type="match status" value="1"/>
</dbReference>
<evidence type="ECO:0000259" key="8">
    <source>
        <dbReference type="PROSITE" id="PS51767"/>
    </source>
</evidence>
<feature type="domain" description="Peptidase A1" evidence="8">
    <location>
        <begin position="96"/>
        <end position="396"/>
    </location>
</feature>
<evidence type="ECO:0000256" key="3">
    <source>
        <dbReference type="ARBA" id="ARBA00022729"/>
    </source>
</evidence>
<gene>
    <name evidence="9" type="ORF">CMV_025061</name>
</gene>
<dbReference type="FunFam" id="2.40.70.10:FF:000016">
    <property type="entry name" value="Probable aspartic protease At2g35615"/>
    <property type="match status" value="1"/>
</dbReference>
<name>A0A8J4QF82_9ROSI</name>
<dbReference type="Gene3D" id="2.40.70.10">
    <property type="entry name" value="Acid Proteases"/>
    <property type="match status" value="2"/>
</dbReference>
<evidence type="ECO:0000256" key="7">
    <source>
        <dbReference type="SAM" id="SignalP"/>
    </source>
</evidence>
<dbReference type="Proteomes" id="UP000737018">
    <property type="component" value="Unassembled WGS sequence"/>
</dbReference>
<evidence type="ECO:0000313" key="10">
    <source>
        <dbReference type="Proteomes" id="UP000737018"/>
    </source>
</evidence>
<keyword evidence="10" id="KW-1185">Reference proteome</keyword>
<feature type="chain" id="PRO_5035310538" description="Peptidase A1 domain-containing protein" evidence="7">
    <location>
        <begin position="32"/>
        <end position="403"/>
    </location>
</feature>
<dbReference type="GO" id="GO:0005576">
    <property type="term" value="C:extracellular region"/>
    <property type="evidence" value="ECO:0007669"/>
    <property type="project" value="TreeGrafter"/>
</dbReference>
<comment type="caution">
    <text evidence="9">The sequence shown here is derived from an EMBL/GenBank/DDBJ whole genome shotgun (WGS) entry which is preliminary data.</text>
</comment>
<dbReference type="Pfam" id="PF14541">
    <property type="entry name" value="TAXi_C"/>
    <property type="match status" value="1"/>
</dbReference>
<evidence type="ECO:0000256" key="1">
    <source>
        <dbReference type="ARBA" id="ARBA00007447"/>
    </source>
</evidence>
<keyword evidence="4" id="KW-0064">Aspartyl protease</keyword>
<dbReference type="PANTHER" id="PTHR47967:SF66">
    <property type="entry name" value="ASPARTIC PROTEINASE CDR1-RELATED"/>
    <property type="match status" value="1"/>
</dbReference>
<dbReference type="PANTHER" id="PTHR47967">
    <property type="entry name" value="OS07G0603500 PROTEIN-RELATED"/>
    <property type="match status" value="1"/>
</dbReference>